<dbReference type="NCBIfam" id="TIGR01782">
    <property type="entry name" value="TonB-Xanth-Caul"/>
    <property type="match status" value="1"/>
</dbReference>
<dbReference type="Pfam" id="PF07715">
    <property type="entry name" value="Plug"/>
    <property type="match status" value="1"/>
</dbReference>
<keyword evidence="2" id="KW-0813">Transport</keyword>
<dbReference type="Proteomes" id="UP000470213">
    <property type="component" value="Unassembled WGS sequence"/>
</dbReference>
<evidence type="ECO:0000256" key="1">
    <source>
        <dbReference type="ARBA" id="ARBA00004442"/>
    </source>
</evidence>
<dbReference type="Pfam" id="PF07660">
    <property type="entry name" value="STN"/>
    <property type="match status" value="1"/>
</dbReference>
<dbReference type="InterPro" id="IPR011662">
    <property type="entry name" value="Secretin/TonB_short_N"/>
</dbReference>
<comment type="subcellular location">
    <subcellularLocation>
        <location evidence="1">Cell outer membrane</location>
    </subcellularLocation>
</comment>
<dbReference type="Gene3D" id="2.40.170.20">
    <property type="entry name" value="TonB-dependent receptor, beta-barrel domain"/>
    <property type="match status" value="1"/>
</dbReference>
<dbReference type="Gene3D" id="2.170.130.10">
    <property type="entry name" value="TonB-dependent receptor, plug domain"/>
    <property type="match status" value="1"/>
</dbReference>
<keyword evidence="3" id="KW-0472">Membrane</keyword>
<dbReference type="EMBL" id="JAAAWN010000005">
    <property type="protein sequence ID" value="NDV90569.1"/>
    <property type="molecule type" value="Genomic_DNA"/>
</dbReference>
<dbReference type="SMART" id="SM00965">
    <property type="entry name" value="STN"/>
    <property type="match status" value="1"/>
</dbReference>
<dbReference type="PANTHER" id="PTHR40980:SF4">
    <property type="entry name" value="TONB-DEPENDENT RECEPTOR-LIKE BETA-BARREL DOMAIN-CONTAINING PROTEIN"/>
    <property type="match status" value="1"/>
</dbReference>
<dbReference type="InterPro" id="IPR037066">
    <property type="entry name" value="Plug_dom_sf"/>
</dbReference>
<dbReference type="SUPFAM" id="SSF56935">
    <property type="entry name" value="Porins"/>
    <property type="match status" value="1"/>
</dbReference>
<dbReference type="RefSeq" id="WP_163084163.1">
    <property type="nucleotide sequence ID" value="NZ_JAAAWN010000005.1"/>
</dbReference>
<name>A0A7X5RKE9_9ALTE</name>
<keyword evidence="7" id="KW-1185">Reference proteome</keyword>
<proteinExistence type="predicted"/>
<dbReference type="InterPro" id="IPR036942">
    <property type="entry name" value="Beta-barrel_TonB_sf"/>
</dbReference>
<gene>
    <name evidence="6" type="ORF">GTH32_05080</name>
</gene>
<feature type="domain" description="Secretin/TonB short N-terminal" evidence="5">
    <location>
        <begin position="59"/>
        <end position="109"/>
    </location>
</feature>
<sequence>MLDRVFNKYCEASLPIVLIGLLSPAVCGAELNTNDKKNIVIPSAPLKDNIQRIAERFNTAYVVSPLLLKNKTSPSLSGTFTLEQALSHLLEKSNLTFTLSSGGIVIGVREKQTETKEIEEIEEIEEIKVNGIRGSLNLSRQGKREESRVTDIIVAQDIARYPDRNLAESMQRIPGMSITREAGEGRQVVLRGLNPDYTLVTINGMPVLSNNDSPMDSRTQRDRDRSFDLNLFTSELFNQIKVHKSYSADMPTGGIAGIAALRTAKPFDTPGLQWSIAHQIDTNQYAKDPSNRTSFTLSSSEDNWGALVSLSYGNRNYQEQGANTFRWRKLLPLGLDTSLLDSEILNRWQDQTLRVPRGNRYSVWRGDMQRVGLGAALEYVDDNSHVTLDWIYGRLNSTRQENHLYPRGFQSTPAIAGETAVIDAQANDRDELVYAKYTNARVGTENRLQTVSTLFQQAVLNAQHTFSNYLSSESVLGIQHSTYTMPKSIRAYMRGQSDITIDYRQDYYFPNITYSEDLTQPDMWQMNELDSENYASSSNFIYAKEILRFTNNDNRDWHIGADFVQFESKTEYTDIQDIFIDEWALRKEDVPLNSAYPFTHHQKLNWLALNPQKVFQFYTTPTSVEALLLSYPEDRAENNVVKEERFSVFFQQQLQGTNWSLHTGLRAEYDTATVSILQAPINATYSLNNLALLPAVTVNYRTNHNVVRLGISKTIGYPELDVLTRSIRYIEEESVLSVYNDALKPITAYNFDVSIEAYPGDVARFSTNLFGKWIKNSIVARSQTHAVDTLATPFANLLPKAYAQPEINVVAPHNQQTFFLYGIEGSAQFEWPLDKLSSRFDIYHIGIVANASYTFGRRQYYNETTGARLEKKPLPYLSPVLANVTAYLEGYSFSFRLSATYRDSYIARVDEGTLVDEDETGFLPSLYLDGVIAYQMTDNVEIRMEATNLTNEREIQYSDSTQRPYNTTVSGRNYSLSLAYRF</sequence>
<evidence type="ECO:0000256" key="4">
    <source>
        <dbReference type="ARBA" id="ARBA00023237"/>
    </source>
</evidence>
<reference evidence="6 7" key="1">
    <citation type="submission" date="2020-01" db="EMBL/GenBank/DDBJ databases">
        <authorList>
            <person name="Chen J."/>
            <person name="Zhu S."/>
            <person name="Yang J."/>
        </authorList>
    </citation>
    <scope>NUCLEOTIDE SEQUENCE [LARGE SCALE GENOMIC DNA]</scope>
    <source>
        <strain evidence="6 7">345S023</strain>
    </source>
</reference>
<dbReference type="AlphaFoldDB" id="A0A7X5RKE9"/>
<dbReference type="Gene3D" id="3.55.50.30">
    <property type="match status" value="1"/>
</dbReference>
<evidence type="ECO:0000313" key="6">
    <source>
        <dbReference type="EMBL" id="NDV90569.1"/>
    </source>
</evidence>
<dbReference type="PANTHER" id="PTHR40980">
    <property type="entry name" value="PLUG DOMAIN-CONTAINING PROTEIN"/>
    <property type="match status" value="1"/>
</dbReference>
<keyword evidence="6" id="KW-0675">Receptor</keyword>
<dbReference type="InterPro" id="IPR010104">
    <property type="entry name" value="TonB_rcpt_bac"/>
</dbReference>
<evidence type="ECO:0000256" key="3">
    <source>
        <dbReference type="ARBA" id="ARBA00023136"/>
    </source>
</evidence>
<evidence type="ECO:0000256" key="2">
    <source>
        <dbReference type="ARBA" id="ARBA00022448"/>
    </source>
</evidence>
<keyword evidence="4" id="KW-0998">Cell outer membrane</keyword>
<organism evidence="6 7">
    <name type="scientific">Alteromonas profundi</name>
    <dbReference type="NCBI Taxonomy" id="2696062"/>
    <lineage>
        <taxon>Bacteria</taxon>
        <taxon>Pseudomonadati</taxon>
        <taxon>Pseudomonadota</taxon>
        <taxon>Gammaproteobacteria</taxon>
        <taxon>Alteromonadales</taxon>
        <taxon>Alteromonadaceae</taxon>
        <taxon>Alteromonas/Salinimonas group</taxon>
        <taxon>Alteromonas</taxon>
    </lineage>
</organism>
<protein>
    <submittedName>
        <fullName evidence="6">TonB-dependent receptor</fullName>
    </submittedName>
</protein>
<accession>A0A7X5RKE9</accession>
<evidence type="ECO:0000313" key="7">
    <source>
        <dbReference type="Proteomes" id="UP000470213"/>
    </source>
</evidence>
<dbReference type="InterPro" id="IPR012910">
    <property type="entry name" value="Plug_dom"/>
</dbReference>
<evidence type="ECO:0000259" key="5">
    <source>
        <dbReference type="SMART" id="SM00965"/>
    </source>
</evidence>
<dbReference type="GO" id="GO:0009279">
    <property type="term" value="C:cell outer membrane"/>
    <property type="evidence" value="ECO:0007669"/>
    <property type="project" value="UniProtKB-SubCell"/>
</dbReference>
<comment type="caution">
    <text evidence="6">The sequence shown here is derived from an EMBL/GenBank/DDBJ whole genome shotgun (WGS) entry which is preliminary data.</text>
</comment>